<dbReference type="Proteomes" id="UP000828941">
    <property type="component" value="Chromosome 7"/>
</dbReference>
<sequence>MVTSTKKIAFPELVLRNMLDFAIDTDSLVCNQLPTSGTLRKSMVDCFRGKGNITVKASAIVEKIPYDYEFQYLLAV</sequence>
<gene>
    <name evidence="1" type="ORF">L6164_019067</name>
</gene>
<organism evidence="1 2">
    <name type="scientific">Bauhinia variegata</name>
    <name type="common">Purple orchid tree</name>
    <name type="synonym">Phanera variegata</name>
    <dbReference type="NCBI Taxonomy" id="167791"/>
    <lineage>
        <taxon>Eukaryota</taxon>
        <taxon>Viridiplantae</taxon>
        <taxon>Streptophyta</taxon>
        <taxon>Embryophyta</taxon>
        <taxon>Tracheophyta</taxon>
        <taxon>Spermatophyta</taxon>
        <taxon>Magnoliopsida</taxon>
        <taxon>eudicotyledons</taxon>
        <taxon>Gunneridae</taxon>
        <taxon>Pentapetalae</taxon>
        <taxon>rosids</taxon>
        <taxon>fabids</taxon>
        <taxon>Fabales</taxon>
        <taxon>Fabaceae</taxon>
        <taxon>Cercidoideae</taxon>
        <taxon>Cercideae</taxon>
        <taxon>Bauhiniinae</taxon>
        <taxon>Bauhinia</taxon>
    </lineage>
</organism>
<accession>A0ACB9NGN5</accession>
<reference evidence="1 2" key="1">
    <citation type="journal article" date="2022" name="DNA Res.">
        <title>Chromosomal-level genome assembly of the orchid tree Bauhinia variegata (Leguminosae; Cercidoideae) supports the allotetraploid origin hypothesis of Bauhinia.</title>
        <authorList>
            <person name="Zhong Y."/>
            <person name="Chen Y."/>
            <person name="Zheng D."/>
            <person name="Pang J."/>
            <person name="Liu Y."/>
            <person name="Luo S."/>
            <person name="Meng S."/>
            <person name="Qian L."/>
            <person name="Wei D."/>
            <person name="Dai S."/>
            <person name="Zhou R."/>
        </authorList>
    </citation>
    <scope>NUCLEOTIDE SEQUENCE [LARGE SCALE GENOMIC DNA]</scope>
    <source>
        <strain evidence="1">BV-YZ2020</strain>
    </source>
</reference>
<dbReference type="EMBL" id="CM039432">
    <property type="protein sequence ID" value="KAI4334366.1"/>
    <property type="molecule type" value="Genomic_DNA"/>
</dbReference>
<evidence type="ECO:0000313" key="1">
    <source>
        <dbReference type="EMBL" id="KAI4334366.1"/>
    </source>
</evidence>
<evidence type="ECO:0000313" key="2">
    <source>
        <dbReference type="Proteomes" id="UP000828941"/>
    </source>
</evidence>
<name>A0ACB9NGN5_BAUVA</name>
<proteinExistence type="predicted"/>
<keyword evidence="2" id="KW-1185">Reference proteome</keyword>
<comment type="caution">
    <text evidence="1">The sequence shown here is derived from an EMBL/GenBank/DDBJ whole genome shotgun (WGS) entry which is preliminary data.</text>
</comment>
<protein>
    <submittedName>
        <fullName evidence="1">Uncharacterized protein</fullName>
    </submittedName>
</protein>